<dbReference type="STRING" id="1890683.A0A427XPF5"/>
<dbReference type="EMBL" id="RSCD01000033">
    <property type="protein sequence ID" value="RSH80712.1"/>
    <property type="molecule type" value="Genomic_DNA"/>
</dbReference>
<organism evidence="3 4">
    <name type="scientific">Saitozyma podzolica</name>
    <dbReference type="NCBI Taxonomy" id="1890683"/>
    <lineage>
        <taxon>Eukaryota</taxon>
        <taxon>Fungi</taxon>
        <taxon>Dikarya</taxon>
        <taxon>Basidiomycota</taxon>
        <taxon>Agaricomycotina</taxon>
        <taxon>Tremellomycetes</taxon>
        <taxon>Tremellales</taxon>
        <taxon>Trimorphomycetaceae</taxon>
        <taxon>Saitozyma</taxon>
    </lineage>
</organism>
<keyword evidence="2" id="KW-0472">Membrane</keyword>
<feature type="transmembrane region" description="Helical" evidence="2">
    <location>
        <begin position="236"/>
        <end position="261"/>
    </location>
</feature>
<dbReference type="PANTHER" id="PTHR38694:SF1">
    <property type="entry name" value="PEROXIN DOMAIN-CONTAINING PROTEIN"/>
    <property type="match status" value="1"/>
</dbReference>
<dbReference type="InterPro" id="IPR021709">
    <property type="entry name" value="DUF3292"/>
</dbReference>
<keyword evidence="4" id="KW-1185">Reference proteome</keyword>
<evidence type="ECO:0000256" key="1">
    <source>
        <dbReference type="SAM" id="MobiDB-lite"/>
    </source>
</evidence>
<reference evidence="3 4" key="1">
    <citation type="submission" date="2018-11" db="EMBL/GenBank/DDBJ databases">
        <title>Genome sequence of Saitozyma podzolica DSM 27192.</title>
        <authorList>
            <person name="Aliyu H."/>
            <person name="Gorte O."/>
            <person name="Ochsenreither K."/>
        </authorList>
    </citation>
    <scope>NUCLEOTIDE SEQUENCE [LARGE SCALE GENOMIC DNA]</scope>
    <source>
        <strain evidence="3 4">DSM 27192</strain>
    </source>
</reference>
<evidence type="ECO:0000256" key="2">
    <source>
        <dbReference type="SAM" id="Phobius"/>
    </source>
</evidence>
<feature type="compositionally biased region" description="Basic and acidic residues" evidence="1">
    <location>
        <begin position="106"/>
        <end position="118"/>
    </location>
</feature>
<accession>A0A427XPF5</accession>
<feature type="region of interest" description="Disordered" evidence="1">
    <location>
        <begin position="336"/>
        <end position="373"/>
    </location>
</feature>
<dbReference type="Pfam" id="PF11696">
    <property type="entry name" value="DUF3292"/>
    <property type="match status" value="2"/>
</dbReference>
<dbReference type="PANTHER" id="PTHR38694">
    <property type="entry name" value="CONSERVED EXPRESSED PROTEIN"/>
    <property type="match status" value="1"/>
</dbReference>
<feature type="compositionally biased region" description="Polar residues" evidence="1">
    <location>
        <begin position="87"/>
        <end position="102"/>
    </location>
</feature>
<feature type="region of interest" description="Disordered" evidence="1">
    <location>
        <begin position="550"/>
        <end position="577"/>
    </location>
</feature>
<dbReference type="AlphaFoldDB" id="A0A427XPF5"/>
<feature type="region of interest" description="Disordered" evidence="1">
    <location>
        <begin position="24"/>
        <end position="118"/>
    </location>
</feature>
<feature type="compositionally biased region" description="Low complexity" evidence="1">
    <location>
        <begin position="38"/>
        <end position="54"/>
    </location>
</feature>
<name>A0A427XPF5_9TREE</name>
<sequence length="782" mass="84466">MDLAPPINGAVATQDGIVADQPVAATTVVNAPPPLPPRRATSSTAATTSQPAATVDHPSTAPAVEGPTAEQVHPSAQAPTASMDPNKPSSESAPTALPTNPATHPAEQKRAAEKEHPKVIKREVEKTKAAEREIKGESPLGTVVTGLEDDRLWTMLRRFDVQVKHVLHPATNVPKKEPDLRPSHLPNLPSHSETLRSNLERVFAAIGPSSIRGVREAQRLMSWSPQERWRTGTYCVAYFTCWVFGYAVMGMAIFAVVMICFPVTRRYLFPPVPPAPFTPPSATDPTNQKGDESLIGNVDSPTVHRSKAEQAEEQAFEATTLVQAFATRLVFDGGKKGKNAGNAQVGEKQQAVSESSDDEDAGPTTPPPAKDPYAHELIKMEGDQSQGLESADVVIGGKKITADTELNEKEKKKLAQTEAKRKRDELVSKMTKATEDGLGAFADMMEVMTNAMSPPAPYPDPLARFKIAGAFVVPPALALTFTPAWVFGRAATFMFGVGFFGQPLLIKAAKKFVEVVPNWQELLELRNSILSGVPTDAQLTLHLLRVGEALNHPLPRPPPPPLKGTPKEAIKDTTPATITADDDAELREAENEGGAAKAATQAKVKTKSHILGAFRSIGKRMAGFHGDVSVDGARKSIGNRVDQLVFRGLVKDHGTPQSYPAKLDGTSGRIIIEGRNELLAEAQISFVPLTGKQPKFVRPINDIVEIKKAHVTMPRMALGWASGADVEGLGLTLRFKDSAQQLVEANGGESVDGETMHFKRVGRREQLFVRLVSMGRQRWETL</sequence>
<feature type="compositionally biased region" description="Pro residues" evidence="1">
    <location>
        <begin position="554"/>
        <end position="563"/>
    </location>
</feature>
<protein>
    <submittedName>
        <fullName evidence="3">Uncharacterized protein</fullName>
    </submittedName>
</protein>
<comment type="caution">
    <text evidence="3">The sequence shown here is derived from an EMBL/GenBank/DDBJ whole genome shotgun (WGS) entry which is preliminary data.</text>
</comment>
<proteinExistence type="predicted"/>
<gene>
    <name evidence="3" type="ORF">EHS25_007047</name>
</gene>
<dbReference type="OrthoDB" id="1708389at2759"/>
<dbReference type="Proteomes" id="UP000279259">
    <property type="component" value="Unassembled WGS sequence"/>
</dbReference>
<keyword evidence="2" id="KW-1133">Transmembrane helix</keyword>
<evidence type="ECO:0000313" key="3">
    <source>
        <dbReference type="EMBL" id="RSH80712.1"/>
    </source>
</evidence>
<keyword evidence="2" id="KW-0812">Transmembrane</keyword>
<evidence type="ECO:0000313" key="4">
    <source>
        <dbReference type="Proteomes" id="UP000279259"/>
    </source>
</evidence>